<protein>
    <submittedName>
        <fullName evidence="1">Uncharacterized protein</fullName>
    </submittedName>
</protein>
<accession>A0ACC1NVY5</accession>
<dbReference type="EMBL" id="JAPDGR010001441">
    <property type="protein sequence ID" value="KAJ2982584.1"/>
    <property type="molecule type" value="Genomic_DNA"/>
</dbReference>
<reference evidence="1" key="1">
    <citation type="submission" date="2022-10" db="EMBL/GenBank/DDBJ databases">
        <title>Genome Sequence of Xylaria curta.</title>
        <authorList>
            <person name="Buettner E."/>
        </authorList>
    </citation>
    <scope>NUCLEOTIDE SEQUENCE</scope>
    <source>
        <strain evidence="1">Babe10</strain>
    </source>
</reference>
<dbReference type="Proteomes" id="UP001143856">
    <property type="component" value="Unassembled WGS sequence"/>
</dbReference>
<proteinExistence type="predicted"/>
<name>A0ACC1NVY5_9PEZI</name>
<gene>
    <name evidence="1" type="ORF">NUW58_g6410</name>
</gene>
<evidence type="ECO:0000313" key="1">
    <source>
        <dbReference type="EMBL" id="KAJ2982584.1"/>
    </source>
</evidence>
<keyword evidence="2" id="KW-1185">Reference proteome</keyword>
<comment type="caution">
    <text evidence="1">The sequence shown here is derived from an EMBL/GenBank/DDBJ whole genome shotgun (WGS) entry which is preliminary data.</text>
</comment>
<sequence>MAAMGTRTRTRARTRAHVLRRSRIFDARPLYATIIIFTLLAACSLALGRLSLASASPSTRHQHHHEQRSLLASSDEDCRLVHNAPDQCAFVKRNCHDNEAGLFEYLTLYYCGLGHIQPLAFAILVLWLGLLFTTIGIAASDFFSVNLSTISTFLGLSESLAGVTFLAFGNGSPDVFSTFAAMSSNSGSMAVGELIGAAVFITTVVAGSMALVREFRVARRTFVRDICFFIAAVGFAVGFLIDGQLHFAECFVMIGFYLFYVVVVVGWHAYTKRRNAWRAKEAASRAHFYGVAGDHGNDELEPYRDNPEDDDDTSTSRGRASAPCGHRGIRSEPPLIEVGGLDTDRDDESDRDQHVAAEVTSSMRVNRPRGRRSTTTITPIRPSLVGWPNSRYSRAS</sequence>
<organism evidence="1 2">
    <name type="scientific">Xylaria curta</name>
    <dbReference type="NCBI Taxonomy" id="42375"/>
    <lineage>
        <taxon>Eukaryota</taxon>
        <taxon>Fungi</taxon>
        <taxon>Dikarya</taxon>
        <taxon>Ascomycota</taxon>
        <taxon>Pezizomycotina</taxon>
        <taxon>Sordariomycetes</taxon>
        <taxon>Xylariomycetidae</taxon>
        <taxon>Xylariales</taxon>
        <taxon>Xylariaceae</taxon>
        <taxon>Xylaria</taxon>
    </lineage>
</organism>
<evidence type="ECO:0000313" key="2">
    <source>
        <dbReference type="Proteomes" id="UP001143856"/>
    </source>
</evidence>